<protein>
    <submittedName>
        <fullName evidence="1">Uncharacterized protein</fullName>
    </submittedName>
</protein>
<dbReference type="RefSeq" id="WP_072780790.1">
    <property type="nucleotide sequence ID" value="NZ_CP045292.1"/>
</dbReference>
<evidence type="ECO:0000313" key="2">
    <source>
        <dbReference type="Proteomes" id="UP000184232"/>
    </source>
</evidence>
<gene>
    <name evidence="1" type="ORF">SAMN05444337_0284</name>
</gene>
<evidence type="ECO:0000313" key="1">
    <source>
        <dbReference type="EMBL" id="SHI56200.1"/>
    </source>
</evidence>
<sequence>MLNYAVVQSQWKTHFHSLSDEELIEAFNQETQKKGWTTARTYFLKSCISEMLERKWNLNSFVEFHQNGTVKSVSLQNPIQLVNQPLILKSHQNENN</sequence>
<dbReference type="AlphaFoldDB" id="A0A1M6C5A3"/>
<keyword evidence="2" id="KW-1185">Reference proteome</keyword>
<dbReference type="Proteomes" id="UP000184232">
    <property type="component" value="Unassembled WGS sequence"/>
</dbReference>
<dbReference type="EMBL" id="FQZH01000001">
    <property type="protein sequence ID" value="SHI56200.1"/>
    <property type="molecule type" value="Genomic_DNA"/>
</dbReference>
<reference evidence="2" key="1">
    <citation type="submission" date="2016-11" db="EMBL/GenBank/DDBJ databases">
        <authorList>
            <person name="Varghese N."/>
            <person name="Submissions S."/>
        </authorList>
    </citation>
    <scope>NUCLEOTIDE SEQUENCE [LARGE SCALE GENOMIC DNA]</scope>
    <source>
        <strain evidence="2">DSM 22807</strain>
    </source>
</reference>
<proteinExistence type="predicted"/>
<name>A0A1M6C5A3_9FLAO</name>
<organism evidence="1 2">
    <name type="scientific">Flavobacterium haoranii</name>
    <dbReference type="NCBI Taxonomy" id="683124"/>
    <lineage>
        <taxon>Bacteria</taxon>
        <taxon>Pseudomonadati</taxon>
        <taxon>Bacteroidota</taxon>
        <taxon>Flavobacteriia</taxon>
        <taxon>Flavobacteriales</taxon>
        <taxon>Flavobacteriaceae</taxon>
        <taxon>Flavobacterium</taxon>
    </lineage>
</organism>
<dbReference type="OrthoDB" id="1450319at2"/>
<accession>A0A1M6C5A3</accession>
<dbReference type="STRING" id="683124.SAMN05444337_0284"/>